<evidence type="ECO:0000256" key="11">
    <source>
        <dbReference type="SAM" id="Phobius"/>
    </source>
</evidence>
<dbReference type="PROSITE" id="PS50262">
    <property type="entry name" value="G_PROTEIN_RECEP_F1_2"/>
    <property type="match status" value="1"/>
</dbReference>
<keyword evidence="6 11" id="KW-0472">Membrane</keyword>
<evidence type="ECO:0000256" key="8">
    <source>
        <dbReference type="ARBA" id="ARBA00023170"/>
    </source>
</evidence>
<dbReference type="STRING" id="46731.A0A3M6UJS7"/>
<dbReference type="SUPFAM" id="SSF81321">
    <property type="entry name" value="Family A G protein-coupled receptor-like"/>
    <property type="match status" value="1"/>
</dbReference>
<keyword evidence="8 10" id="KW-0675">Receptor</keyword>
<accession>A0A3M6UJS7</accession>
<evidence type="ECO:0000256" key="1">
    <source>
        <dbReference type="ARBA" id="ARBA00004651"/>
    </source>
</evidence>
<comment type="caution">
    <text evidence="13">The sequence shown here is derived from an EMBL/GenBank/DDBJ whole genome shotgun (WGS) entry which is preliminary data.</text>
</comment>
<evidence type="ECO:0000256" key="6">
    <source>
        <dbReference type="ARBA" id="ARBA00023136"/>
    </source>
</evidence>
<feature type="domain" description="G-protein coupled receptors family 1 profile" evidence="12">
    <location>
        <begin position="96"/>
        <end position="268"/>
    </location>
</feature>
<evidence type="ECO:0000256" key="4">
    <source>
        <dbReference type="ARBA" id="ARBA00022989"/>
    </source>
</evidence>
<dbReference type="GO" id="GO:0043410">
    <property type="term" value="P:positive regulation of MAPK cascade"/>
    <property type="evidence" value="ECO:0007669"/>
    <property type="project" value="TreeGrafter"/>
</dbReference>
<keyword evidence="4 11" id="KW-1133">Transmembrane helix</keyword>
<dbReference type="EMBL" id="RCHS01001361">
    <property type="protein sequence ID" value="RMX53931.1"/>
    <property type="molecule type" value="Genomic_DNA"/>
</dbReference>
<evidence type="ECO:0000313" key="14">
    <source>
        <dbReference type="Proteomes" id="UP000275408"/>
    </source>
</evidence>
<keyword evidence="5 10" id="KW-0297">G-protein coupled receptor</keyword>
<sequence>MAFPSIREPTKEEKRMYFKNVKAAKTTATILLALFFCWQPYCYFIIPKRWNRQVKMNNNSAVNLPHDEYTPCIFEQTFSYPVSACATAITSVAVFGNLLVCLAILANRHLRNNPTDLFILSLALSDFLAAIIVMPFDIELLFRIDFEWNHGEAFCIIWQVVYLITIPISVFSLLAISVDRYKTLRDPLARFKTAQFLTQKRASLVIMVIWLYSILWALFVFMGWREKGEPDDKDNCMLPYTKEYNILSSFFNIIFPLMITCIFYILIY</sequence>
<dbReference type="PANTHER" id="PTHR24248:SF199">
    <property type="entry name" value="IP13425P-RELATED"/>
    <property type="match status" value="1"/>
</dbReference>
<feature type="transmembrane region" description="Helical" evidence="11">
    <location>
        <begin position="244"/>
        <end position="267"/>
    </location>
</feature>
<dbReference type="GO" id="GO:0005886">
    <property type="term" value="C:plasma membrane"/>
    <property type="evidence" value="ECO:0007669"/>
    <property type="project" value="UniProtKB-SubCell"/>
</dbReference>
<gene>
    <name evidence="13" type="ORF">pdam_00010705</name>
</gene>
<feature type="transmembrane region" description="Helical" evidence="11">
    <location>
        <begin position="117"/>
        <end position="136"/>
    </location>
</feature>
<comment type="similarity">
    <text evidence="10">Belongs to the G-protein coupled receptor 1 family.</text>
</comment>
<dbReference type="Proteomes" id="UP000275408">
    <property type="component" value="Unassembled WGS sequence"/>
</dbReference>
<evidence type="ECO:0000256" key="9">
    <source>
        <dbReference type="ARBA" id="ARBA00023224"/>
    </source>
</evidence>
<dbReference type="Gene3D" id="1.20.1070.10">
    <property type="entry name" value="Rhodopsin 7-helix transmembrane proteins"/>
    <property type="match status" value="1"/>
</dbReference>
<dbReference type="InterPro" id="IPR017452">
    <property type="entry name" value="GPCR_Rhodpsn_7TM"/>
</dbReference>
<evidence type="ECO:0000256" key="10">
    <source>
        <dbReference type="RuleBase" id="RU000688"/>
    </source>
</evidence>
<protein>
    <recommendedName>
        <fullName evidence="12">G-protein coupled receptors family 1 profile domain-containing protein</fullName>
    </recommendedName>
</protein>
<dbReference type="PRINTS" id="PR00237">
    <property type="entry name" value="GPCRRHODOPSN"/>
</dbReference>
<dbReference type="PANTHER" id="PTHR24248">
    <property type="entry name" value="ADRENERGIC RECEPTOR-RELATED G-PROTEIN COUPLED RECEPTOR"/>
    <property type="match status" value="1"/>
</dbReference>
<proteinExistence type="inferred from homology"/>
<dbReference type="GO" id="GO:0004993">
    <property type="term" value="F:G protein-coupled serotonin receptor activity"/>
    <property type="evidence" value="ECO:0007669"/>
    <property type="project" value="UniProtKB-ARBA"/>
</dbReference>
<evidence type="ECO:0000259" key="12">
    <source>
        <dbReference type="PROSITE" id="PS50262"/>
    </source>
</evidence>
<feature type="transmembrane region" description="Helical" evidence="11">
    <location>
        <begin position="156"/>
        <end position="181"/>
    </location>
</feature>
<feature type="transmembrane region" description="Helical" evidence="11">
    <location>
        <begin position="23"/>
        <end position="46"/>
    </location>
</feature>
<dbReference type="GO" id="GO:0071880">
    <property type="term" value="P:adenylate cyclase-activating adrenergic receptor signaling pathway"/>
    <property type="evidence" value="ECO:0007669"/>
    <property type="project" value="TreeGrafter"/>
</dbReference>
<evidence type="ECO:0000256" key="3">
    <source>
        <dbReference type="ARBA" id="ARBA00022692"/>
    </source>
</evidence>
<dbReference type="Pfam" id="PF00001">
    <property type="entry name" value="7tm_1"/>
    <property type="match status" value="1"/>
</dbReference>
<feature type="transmembrane region" description="Helical" evidence="11">
    <location>
        <begin position="78"/>
        <end position="105"/>
    </location>
</feature>
<keyword evidence="9 10" id="KW-0807">Transducer</keyword>
<dbReference type="InterPro" id="IPR000276">
    <property type="entry name" value="GPCR_Rhodpsn"/>
</dbReference>
<dbReference type="AlphaFoldDB" id="A0A3M6UJS7"/>
<dbReference type="PROSITE" id="PS00237">
    <property type="entry name" value="G_PROTEIN_RECEP_F1_1"/>
    <property type="match status" value="1"/>
</dbReference>
<keyword evidence="7" id="KW-1015">Disulfide bond</keyword>
<keyword evidence="14" id="KW-1185">Reference proteome</keyword>
<comment type="subcellular location">
    <subcellularLocation>
        <location evidence="1">Cell membrane</location>
        <topology evidence="1">Multi-pass membrane protein</topology>
    </subcellularLocation>
</comment>
<reference evidence="13 14" key="1">
    <citation type="journal article" date="2018" name="Sci. Rep.">
        <title>Comparative analysis of the Pocillopora damicornis genome highlights role of immune system in coral evolution.</title>
        <authorList>
            <person name="Cunning R."/>
            <person name="Bay R.A."/>
            <person name="Gillette P."/>
            <person name="Baker A.C."/>
            <person name="Traylor-Knowles N."/>
        </authorList>
    </citation>
    <scope>NUCLEOTIDE SEQUENCE [LARGE SCALE GENOMIC DNA]</scope>
    <source>
        <strain evidence="13">RSMAS</strain>
        <tissue evidence="13">Whole animal</tissue>
    </source>
</reference>
<organism evidence="13 14">
    <name type="scientific">Pocillopora damicornis</name>
    <name type="common">Cauliflower coral</name>
    <name type="synonym">Millepora damicornis</name>
    <dbReference type="NCBI Taxonomy" id="46731"/>
    <lineage>
        <taxon>Eukaryota</taxon>
        <taxon>Metazoa</taxon>
        <taxon>Cnidaria</taxon>
        <taxon>Anthozoa</taxon>
        <taxon>Hexacorallia</taxon>
        <taxon>Scleractinia</taxon>
        <taxon>Astrocoeniina</taxon>
        <taxon>Pocilloporidae</taxon>
        <taxon>Pocillopora</taxon>
    </lineage>
</organism>
<feature type="non-terminal residue" evidence="13">
    <location>
        <position position="268"/>
    </location>
</feature>
<evidence type="ECO:0000256" key="2">
    <source>
        <dbReference type="ARBA" id="ARBA00022475"/>
    </source>
</evidence>
<name>A0A3M6UJS7_POCDA</name>
<keyword evidence="3 10" id="KW-0812">Transmembrane</keyword>
<evidence type="ECO:0000256" key="5">
    <source>
        <dbReference type="ARBA" id="ARBA00023040"/>
    </source>
</evidence>
<evidence type="ECO:0000313" key="13">
    <source>
        <dbReference type="EMBL" id="RMX53931.1"/>
    </source>
</evidence>
<evidence type="ECO:0000256" key="7">
    <source>
        <dbReference type="ARBA" id="ARBA00023157"/>
    </source>
</evidence>
<feature type="transmembrane region" description="Helical" evidence="11">
    <location>
        <begin position="202"/>
        <end position="224"/>
    </location>
</feature>
<keyword evidence="2" id="KW-1003">Cell membrane</keyword>
<dbReference type="OrthoDB" id="5957871at2759"/>